<feature type="transmembrane region" description="Helical" evidence="2">
    <location>
        <begin position="81"/>
        <end position="106"/>
    </location>
</feature>
<gene>
    <name evidence="3" type="ORF">D0433_08755</name>
</gene>
<evidence type="ECO:0000256" key="1">
    <source>
        <dbReference type="SAM" id="MobiDB-lite"/>
    </source>
</evidence>
<comment type="caution">
    <text evidence="3">The sequence shown here is derived from an EMBL/GenBank/DDBJ whole genome shotgun (WGS) entry which is preliminary data.</text>
</comment>
<evidence type="ECO:0000313" key="3">
    <source>
        <dbReference type="EMBL" id="RFM23865.1"/>
    </source>
</evidence>
<organism evidence="3 4">
    <name type="scientific">Candidatus Thermochlorobacter aerophilus</name>
    <dbReference type="NCBI Taxonomy" id="1868324"/>
    <lineage>
        <taxon>Bacteria</taxon>
        <taxon>Pseudomonadati</taxon>
        <taxon>Chlorobiota</taxon>
        <taxon>Chlorobiia</taxon>
        <taxon>Chlorobiales</taxon>
        <taxon>Candidatus Thermochlorobacteriaceae</taxon>
        <taxon>Candidatus Thermochlorobacter</taxon>
    </lineage>
</organism>
<keyword evidence="2" id="KW-1133">Transmembrane helix</keyword>
<feature type="transmembrane region" description="Helical" evidence="2">
    <location>
        <begin position="46"/>
        <end position="69"/>
    </location>
</feature>
<protein>
    <submittedName>
        <fullName evidence="3">Uncharacterized protein</fullName>
    </submittedName>
</protein>
<dbReference type="Proteomes" id="UP000266389">
    <property type="component" value="Unassembled WGS sequence"/>
</dbReference>
<feature type="region of interest" description="Disordered" evidence="1">
    <location>
        <begin position="18"/>
        <end position="41"/>
    </location>
</feature>
<dbReference type="AlphaFoldDB" id="A0A395LZC6"/>
<evidence type="ECO:0000313" key="4">
    <source>
        <dbReference type="Proteomes" id="UP000266389"/>
    </source>
</evidence>
<keyword evidence="2" id="KW-0472">Membrane</keyword>
<reference evidence="3 4" key="1">
    <citation type="journal article" date="2011" name="ISME J.">
        <title>Community ecology of hot spring cyanobacterial mats: predominant populations and their functional potential.</title>
        <authorList>
            <person name="Klatt C.G."/>
            <person name="Wood J.M."/>
            <person name="Rusch D.B."/>
            <person name="Bateson M.M."/>
            <person name="Hamamura N."/>
            <person name="Heidelberg J.F."/>
            <person name="Grossman A.R."/>
            <person name="Bhaya D."/>
            <person name="Cohan F.M."/>
            <person name="Kuhl M."/>
            <person name="Bryant D.A."/>
            <person name="Ward D.M."/>
        </authorList>
    </citation>
    <scope>NUCLEOTIDE SEQUENCE [LARGE SCALE GENOMIC DNA]</scope>
    <source>
        <strain evidence="3">OS</strain>
    </source>
</reference>
<dbReference type="EMBL" id="PHFL01000056">
    <property type="protein sequence ID" value="RFM23865.1"/>
    <property type="molecule type" value="Genomic_DNA"/>
</dbReference>
<proteinExistence type="predicted"/>
<accession>A0A395LZC6</accession>
<name>A0A395LZC6_9BACT</name>
<keyword evidence="2" id="KW-0812">Transmembrane</keyword>
<sequence length="172" mass="18527">MHLWVAIMEAVNTPTHLSTEHAQQDGAGVKTGDPERAHPPQSGRRAAAIAVLAAAVIIAAMVGIIYLLLQNPPLTANIRDIAIIVAALVLIVTSSISSLLLIILLYRLQALTQFLRSELVPILMDTQRAARTVYGTTVFLSKSIAQPTIKAAGFAARFQRMTQVIGRKLKAK</sequence>
<evidence type="ECO:0000256" key="2">
    <source>
        <dbReference type="SAM" id="Phobius"/>
    </source>
</evidence>